<evidence type="ECO:0000313" key="11">
    <source>
        <dbReference type="EMBL" id="KJK62941.1"/>
    </source>
</evidence>
<dbReference type="InterPro" id="IPR000357">
    <property type="entry name" value="HEAT"/>
</dbReference>
<keyword evidence="6" id="KW-0653">Protein transport</keyword>
<comment type="caution">
    <text evidence="11">The sequence shown here is derived from an EMBL/GenBank/DDBJ whole genome shotgun (WGS) entry which is preliminary data.</text>
</comment>
<evidence type="ECO:0000256" key="6">
    <source>
        <dbReference type="ARBA" id="ARBA00022927"/>
    </source>
</evidence>
<feature type="compositionally biased region" description="Basic and acidic residues" evidence="9">
    <location>
        <begin position="324"/>
        <end position="333"/>
    </location>
</feature>
<proteinExistence type="inferred from homology"/>
<evidence type="ECO:0000256" key="5">
    <source>
        <dbReference type="ARBA" id="ARBA00022737"/>
    </source>
</evidence>
<dbReference type="GO" id="GO:0005840">
    <property type="term" value="C:ribosome"/>
    <property type="evidence" value="ECO:0007669"/>
    <property type="project" value="UniProtKB-KW"/>
</dbReference>
<dbReference type="GO" id="GO:0003735">
    <property type="term" value="F:structural constituent of ribosome"/>
    <property type="evidence" value="ECO:0007669"/>
    <property type="project" value="InterPro"/>
</dbReference>
<keyword evidence="8" id="KW-0687">Ribonucleoprotein</keyword>
<dbReference type="AlphaFoldDB" id="A0A0F0I709"/>
<accession>A0A0F0I709</accession>
<name>A0A0F0I709_ASPPU</name>
<dbReference type="HAMAP" id="MF_00292">
    <property type="entry name" value="Ribosomal_eS28"/>
    <property type="match status" value="1"/>
</dbReference>
<dbReference type="SUPFAM" id="SSF48371">
    <property type="entry name" value="ARM repeat"/>
    <property type="match status" value="1"/>
</dbReference>
<dbReference type="Pfam" id="PF01200">
    <property type="entry name" value="Ribosomal_S28e"/>
    <property type="match status" value="1"/>
</dbReference>
<dbReference type="Gene3D" id="1.25.10.10">
    <property type="entry name" value="Leucine-rich Repeat Variant"/>
    <property type="match status" value="2"/>
</dbReference>
<evidence type="ECO:0000256" key="8">
    <source>
        <dbReference type="ARBA" id="ARBA00023274"/>
    </source>
</evidence>
<dbReference type="Pfam" id="PF02985">
    <property type="entry name" value="HEAT"/>
    <property type="match status" value="1"/>
</dbReference>
<dbReference type="SUPFAM" id="SSF50249">
    <property type="entry name" value="Nucleic acid-binding proteins"/>
    <property type="match status" value="1"/>
</dbReference>
<dbReference type="EMBL" id="JZEE01000589">
    <property type="protein sequence ID" value="KJK62941.1"/>
    <property type="molecule type" value="Genomic_DNA"/>
</dbReference>
<keyword evidence="4" id="KW-0963">Cytoplasm</keyword>
<feature type="compositionally biased region" description="Acidic residues" evidence="9">
    <location>
        <begin position="342"/>
        <end position="365"/>
    </location>
</feature>
<comment type="similarity">
    <text evidence="2">Belongs to the eukaryotic ribosomal protein eS28 family.</text>
</comment>
<dbReference type="GO" id="GO:0005634">
    <property type="term" value="C:nucleus"/>
    <property type="evidence" value="ECO:0007669"/>
    <property type="project" value="UniProtKB-SubCell"/>
</dbReference>
<evidence type="ECO:0000256" key="7">
    <source>
        <dbReference type="ARBA" id="ARBA00022980"/>
    </source>
</evidence>
<dbReference type="GO" id="GO:1990904">
    <property type="term" value="C:ribonucleoprotein complex"/>
    <property type="evidence" value="ECO:0007669"/>
    <property type="project" value="UniProtKB-KW"/>
</dbReference>
<evidence type="ECO:0000256" key="3">
    <source>
        <dbReference type="ARBA" id="ARBA00022448"/>
    </source>
</evidence>
<dbReference type="Pfam" id="PF13513">
    <property type="entry name" value="HEAT_EZ"/>
    <property type="match status" value="1"/>
</dbReference>
<protein>
    <submittedName>
        <fullName evidence="11">S1S28E like protein</fullName>
    </submittedName>
</protein>
<keyword evidence="7" id="KW-0689">Ribosomal protein</keyword>
<dbReference type="CDD" id="cd04457">
    <property type="entry name" value="S1_S28E"/>
    <property type="match status" value="1"/>
</dbReference>
<dbReference type="InterPro" id="IPR011989">
    <property type="entry name" value="ARM-like"/>
</dbReference>
<dbReference type="PROSITE" id="PS00961">
    <property type="entry name" value="RIBOSOMAL_S28E"/>
    <property type="match status" value="1"/>
</dbReference>
<dbReference type="Gene3D" id="2.40.50.140">
    <property type="entry name" value="Nucleic acid-binding proteins"/>
    <property type="match status" value="1"/>
</dbReference>
<keyword evidence="3" id="KW-0813">Transport</keyword>
<dbReference type="FunFam" id="1.25.10.10:FF:000313">
    <property type="entry name" value="Importin beta-2 subunit, putative"/>
    <property type="match status" value="1"/>
</dbReference>
<dbReference type="FunFam" id="2.40.50.140:FF:000025">
    <property type="entry name" value="40S ribosomal protein S28"/>
    <property type="match status" value="1"/>
</dbReference>
<feature type="domain" description="TOG" evidence="10">
    <location>
        <begin position="16"/>
        <end position="254"/>
    </location>
</feature>
<feature type="region of interest" description="Disordered" evidence="9">
    <location>
        <begin position="318"/>
        <end position="365"/>
    </location>
</feature>
<comment type="subcellular location">
    <subcellularLocation>
        <location evidence="1">Cytoplasm</location>
    </subcellularLocation>
</comment>
<dbReference type="Proteomes" id="UP000033540">
    <property type="component" value="Unassembled WGS sequence"/>
</dbReference>
<dbReference type="InterPro" id="IPR012340">
    <property type="entry name" value="NA-bd_OB-fold"/>
</dbReference>
<keyword evidence="5" id="KW-0677">Repeat</keyword>
<dbReference type="GO" id="GO:0006412">
    <property type="term" value="P:translation"/>
    <property type="evidence" value="ECO:0007669"/>
    <property type="project" value="InterPro"/>
</dbReference>
<dbReference type="InterPro" id="IPR034085">
    <property type="entry name" value="TOG"/>
</dbReference>
<organism evidence="11 12">
    <name type="scientific">Aspergillus parasiticus (strain ATCC 56775 / NRRL 5862 / SRRC 143 / SU-1)</name>
    <dbReference type="NCBI Taxonomy" id="1403190"/>
    <lineage>
        <taxon>Eukaryota</taxon>
        <taxon>Fungi</taxon>
        <taxon>Dikarya</taxon>
        <taxon>Ascomycota</taxon>
        <taxon>Pezizomycotina</taxon>
        <taxon>Eurotiomycetes</taxon>
        <taxon>Eurotiomycetidae</taxon>
        <taxon>Eurotiales</taxon>
        <taxon>Aspergillaceae</taxon>
        <taxon>Aspergillus</taxon>
        <taxon>Aspergillus subgen. Circumdati</taxon>
    </lineage>
</organism>
<sequence>MLVQATSSPDYVNYITYLFSTPQSPQAVGFDESTYDMVRFAAAMNLKTKIRVAYNTIPQPCLSYIRSVTLSGLRDRNFQVRSSAGSIITELVQQAGLLAWPEVLHELLSLVSNESGDAPVVAQEAAMSALAKVCEDNRKILERDYQGQCPLNVIIPKLLEFTSSQSAKVRSMALGTIHIFLPHRPQALVASMDLFLSQLFQLANDNSTDVRRTVCQTFAQLVDFAPEKLIPHMEGLVNYIIMQQHNQEDPELALDAAEFWLVAGEQAKLQQPLAPHMPKIVPVLLQSMVYDEDDAIRLASEGDDAELEDRVEDLKPKFAKSKGSRLDSSKPEEQANGNAAAEEQDEDDLSEGEIEDSEFGDDPEDEWTLRKCSAAALDVFSNVYHQPIFEIILPYLKETLRHDQWPQREAAVLTLGAVADGCMDAVTPHLPELVPYLISLLNDSQPVVRQITCWCLGRYSEWASHLNDPAERASFFEPMMEGILRRMLDGNKKVQEAAASAFASLEEKSDANLIPYCEPILRQFVQCFGKYKDRNMYILYDCVQTLAECVMGELSKPHLVDILMPALIDRYNKVSDQSRELFPLLECLGYISAAYGDAFSPFAPPLFQRCIKIIYENLQEYMASINNQAIEEPDKDFLVTSLDLLSAIIQAIDPQKSGELIANSQPRFFDLLCFCMEDPNYEVRQSSYALLGDCAINIFAQLEPFIPNIMPTLIKQLDLDLIKDDDRHTGFSVLNNACWSCGEIAVNEKAALSPYADKLYQGLYVIINNEEIIDSVNENAAMALGRLGMCCSDQLAPRLGEYAGAFLKSMNKIEFTREKASAFLGFNQVVMKNPQAMEASLADYFQAIAAFPTKSLHQDDYRDIQSSFQQVKYTSCVTPLLLSIATNSAQVLQGYKNLIPNFDSFLTQLPAHVAQKLHSVKKEVPGQLCFFSALKIIQHISTTARASPSTHAPRLDQSQPQRENQSFAMDSAKAPVKLVKVTRVLGRTGSRGGVTQVRVEFMDDQSRSIIRNVKGPVRVDDILCLLESEREARRLR</sequence>
<dbReference type="GO" id="GO:0006606">
    <property type="term" value="P:protein import into nucleus"/>
    <property type="evidence" value="ECO:0007669"/>
    <property type="project" value="InterPro"/>
</dbReference>
<gene>
    <name evidence="11" type="ORF">P875_00034239</name>
</gene>
<dbReference type="STRING" id="1403190.A0A0F0I709"/>
<dbReference type="FunFam" id="1.25.10.10:FF:000219">
    <property type="entry name" value="Importin subunit beta-2"/>
    <property type="match status" value="1"/>
</dbReference>
<evidence type="ECO:0000313" key="12">
    <source>
        <dbReference type="Proteomes" id="UP000033540"/>
    </source>
</evidence>
<evidence type="ECO:0000259" key="10">
    <source>
        <dbReference type="SMART" id="SM01349"/>
    </source>
</evidence>
<evidence type="ECO:0000256" key="2">
    <source>
        <dbReference type="ARBA" id="ARBA00005943"/>
    </source>
</evidence>
<dbReference type="SMART" id="SM01349">
    <property type="entry name" value="TOG"/>
    <property type="match status" value="1"/>
</dbReference>
<feature type="region of interest" description="Disordered" evidence="9">
    <location>
        <begin position="945"/>
        <end position="968"/>
    </location>
</feature>
<evidence type="ECO:0000256" key="1">
    <source>
        <dbReference type="ARBA" id="ARBA00004496"/>
    </source>
</evidence>
<dbReference type="OrthoDB" id="951172at2759"/>
<dbReference type="PANTHER" id="PTHR10527">
    <property type="entry name" value="IMPORTIN BETA"/>
    <property type="match status" value="1"/>
</dbReference>
<dbReference type="InterPro" id="IPR016024">
    <property type="entry name" value="ARM-type_fold"/>
</dbReference>
<dbReference type="InterPro" id="IPR028626">
    <property type="entry name" value="Ribosomal_eS28_CS"/>
</dbReference>
<reference evidence="11 12" key="1">
    <citation type="submission" date="2015-02" db="EMBL/GenBank/DDBJ databases">
        <title>Draft genome sequence of Aspergillus parasiticus SU-1.</title>
        <authorList>
            <person name="Yu J."/>
            <person name="Fedorova N."/>
            <person name="Yin Y."/>
            <person name="Losada L."/>
            <person name="Zafar N."/>
            <person name="Taujale R."/>
            <person name="Ehrlich K.C."/>
            <person name="Bhatnagar D."/>
            <person name="Cleveland T.E."/>
            <person name="Bennett J.W."/>
            <person name="Nierman W.C."/>
        </authorList>
    </citation>
    <scope>NUCLEOTIDE SEQUENCE [LARGE SCALE GENOMIC DNA]</scope>
    <source>
        <strain evidence="12">ATCC 56775 / NRRL 5862 / SRRC 143 / SU-1</strain>
    </source>
</reference>
<dbReference type="InterPro" id="IPR040122">
    <property type="entry name" value="Importin_beta"/>
</dbReference>
<evidence type="ECO:0000256" key="9">
    <source>
        <dbReference type="SAM" id="MobiDB-lite"/>
    </source>
</evidence>
<dbReference type="InterPro" id="IPR000289">
    <property type="entry name" value="Ribosomal_eS28"/>
</dbReference>
<evidence type="ECO:0000256" key="4">
    <source>
        <dbReference type="ARBA" id="ARBA00022490"/>
    </source>
</evidence>
<dbReference type="GO" id="GO:0005737">
    <property type="term" value="C:cytoplasm"/>
    <property type="evidence" value="ECO:0007669"/>
    <property type="project" value="UniProtKB-SubCell"/>
</dbReference>